<protein>
    <recommendedName>
        <fullName evidence="4">Transcriptional corepressor SEUSS</fullName>
    </recommendedName>
</protein>
<proteinExistence type="predicted"/>
<dbReference type="OrthoDB" id="774557at2759"/>
<feature type="compositionally biased region" description="Low complexity" evidence="1">
    <location>
        <begin position="594"/>
        <end position="617"/>
    </location>
</feature>
<feature type="compositionally biased region" description="Low complexity" evidence="1">
    <location>
        <begin position="707"/>
        <end position="719"/>
    </location>
</feature>
<feature type="region of interest" description="Disordered" evidence="1">
    <location>
        <begin position="72"/>
        <end position="179"/>
    </location>
</feature>
<feature type="compositionally biased region" description="Low complexity" evidence="1">
    <location>
        <begin position="231"/>
        <end position="240"/>
    </location>
</feature>
<feature type="compositionally biased region" description="Polar residues" evidence="1">
    <location>
        <begin position="665"/>
        <end position="678"/>
    </location>
</feature>
<dbReference type="InterPro" id="IPR029005">
    <property type="entry name" value="LIM-bd/SEUSS"/>
</dbReference>
<feature type="compositionally biased region" description="Polar residues" evidence="1">
    <location>
        <begin position="720"/>
        <end position="744"/>
    </location>
</feature>
<feature type="compositionally biased region" description="Polar residues" evidence="1">
    <location>
        <begin position="9"/>
        <end position="24"/>
    </location>
</feature>
<dbReference type="EMBL" id="VOIH02000005">
    <property type="protein sequence ID" value="KAF3445573.1"/>
    <property type="molecule type" value="Genomic_DNA"/>
</dbReference>
<dbReference type="AlphaFoldDB" id="A0A8K0H4Z5"/>
<evidence type="ECO:0000313" key="3">
    <source>
        <dbReference type="Proteomes" id="UP000796880"/>
    </source>
</evidence>
<name>A0A8K0H4Z5_9ROSA</name>
<evidence type="ECO:0008006" key="4">
    <source>
        <dbReference type="Google" id="ProtNLM"/>
    </source>
</evidence>
<comment type="caution">
    <text evidence="2">The sequence shown here is derived from an EMBL/GenBank/DDBJ whole genome shotgun (WGS) entry which is preliminary data.</text>
</comment>
<feature type="region of interest" description="Disordered" evidence="1">
    <location>
        <begin position="574"/>
        <end position="631"/>
    </location>
</feature>
<sequence length="896" mass="97337">MVPSGPPTGGSQSVSPSLLRSNSGMLGAQGGPLPSQSAFPSLVSSRAQFNNMNMLGNVPNVSSLLNQPFGNGVPNSGLPGPGNNQRGVIDTGAESDPLSSVGNGMNFNAPSSTFVASNMANPGSSGQGRGQQFSNPSGNQMLPDQQQSQQLEPQSFQHGQQSMQQFSAPLNSQQQQQQFQGIRGGIAGVGPVKLEPQVTNDQHGQQLQSIRSLPQVKVEPQHSDQSLFMHQQQQQQQQLQQQQQQQQQFLHMSRQSSQAAAAQINLLHQQRILQLQQQQQQHQQQQLLKAMPQQRSQLPQQFQQQSLPLRSPVKPAYEPGMCARRLTNYMYQQQHRPEDNNIEFWRKFVAEYFAPHAKKKWCVSMYGSGRQTTGVFPQDVWHCEICNRRPGRGFEATVEVLPRLFKIKYESGTLEELLYVDMPREYHNSSGQIVLDYAKAIQESVFEQLRVVRDGQLRIVFSPDLKICSWEFCARRHEELIPRRLLIPQVSQLGAAAQKYQAATQNASSNLSLPEIQNNCNVFVVSARQLAKTLEVPLVNDLGYTKRYVRCLQISEVVNSMKDLIDYSRETRTGPMESLAKFPRRTSVTSGFHSQAQQSEEQMQQQQQQTVAQNSNSDQSSVQAASMQLAGSNGVPSVNNALNTASTSSSASTIVGLLHQNSLNSRQQNSMNNGSSPYGGSSVQIPSPGSSSTIPPTQPNPSPFQSPTPSSSNNPPQTSHSALTAPNHMSTTNSPANISMQQPALSGEADPSDSRSSVQKILQEMMMSNQLNGAVNVGSMGNDAKNVNGILPTSNNTGINGGNCVVGNGMANTNSGMGGGTGFGAMGASLSQSAMVNGIRAAMGSNSIMNGRVGVQSIARDQNMHHHQQDLGNQLLSGLGAVNGFSNLQFDWKPSP</sequence>
<dbReference type="PANTHER" id="PTHR10378">
    <property type="entry name" value="LIM DOMAIN-BINDING PROTEIN"/>
    <property type="match status" value="1"/>
</dbReference>
<organism evidence="2 3">
    <name type="scientific">Rhamnella rubrinervis</name>
    <dbReference type="NCBI Taxonomy" id="2594499"/>
    <lineage>
        <taxon>Eukaryota</taxon>
        <taxon>Viridiplantae</taxon>
        <taxon>Streptophyta</taxon>
        <taxon>Embryophyta</taxon>
        <taxon>Tracheophyta</taxon>
        <taxon>Spermatophyta</taxon>
        <taxon>Magnoliopsida</taxon>
        <taxon>eudicotyledons</taxon>
        <taxon>Gunneridae</taxon>
        <taxon>Pentapetalae</taxon>
        <taxon>rosids</taxon>
        <taxon>fabids</taxon>
        <taxon>Rosales</taxon>
        <taxon>Rhamnaceae</taxon>
        <taxon>rhamnoid group</taxon>
        <taxon>Rhamneae</taxon>
        <taxon>Rhamnella</taxon>
    </lineage>
</organism>
<feature type="compositionally biased region" description="Polar residues" evidence="1">
    <location>
        <begin position="618"/>
        <end position="631"/>
    </location>
</feature>
<feature type="compositionally biased region" description="Polar residues" evidence="1">
    <location>
        <begin position="97"/>
        <end position="122"/>
    </location>
</feature>
<feature type="compositionally biased region" description="Pro residues" evidence="1">
    <location>
        <begin position="696"/>
        <end position="706"/>
    </location>
</feature>
<evidence type="ECO:0000313" key="2">
    <source>
        <dbReference type="EMBL" id="KAF3445573.1"/>
    </source>
</evidence>
<reference evidence="2" key="1">
    <citation type="submission" date="2020-03" db="EMBL/GenBank/DDBJ databases">
        <title>A high-quality chromosome-level genome assembly of a woody plant with both climbing and erect habits, Rhamnella rubrinervis.</title>
        <authorList>
            <person name="Lu Z."/>
            <person name="Yang Y."/>
            <person name="Zhu X."/>
            <person name="Sun Y."/>
        </authorList>
    </citation>
    <scope>NUCLEOTIDE SEQUENCE</scope>
    <source>
        <strain evidence="2">BYM</strain>
        <tissue evidence="2">Leaf</tissue>
    </source>
</reference>
<dbReference type="Proteomes" id="UP000796880">
    <property type="component" value="Unassembled WGS sequence"/>
</dbReference>
<evidence type="ECO:0000256" key="1">
    <source>
        <dbReference type="SAM" id="MobiDB-lite"/>
    </source>
</evidence>
<feature type="region of interest" description="Disordered" evidence="1">
    <location>
        <begin position="665"/>
        <end position="758"/>
    </location>
</feature>
<gene>
    <name evidence="2" type="ORF">FNV43_RR10749</name>
</gene>
<feature type="region of interest" description="Disordered" evidence="1">
    <location>
        <begin position="1"/>
        <end position="39"/>
    </location>
</feature>
<feature type="compositionally biased region" description="Low complexity" evidence="1">
    <location>
        <begin position="130"/>
        <end position="179"/>
    </location>
</feature>
<feature type="region of interest" description="Disordered" evidence="1">
    <location>
        <begin position="286"/>
        <end position="305"/>
    </location>
</feature>
<feature type="compositionally biased region" description="Low complexity" evidence="1">
    <location>
        <begin position="679"/>
        <end position="695"/>
    </location>
</feature>
<dbReference type="Pfam" id="PF01803">
    <property type="entry name" value="LIM_bind"/>
    <property type="match status" value="1"/>
</dbReference>
<keyword evidence="3" id="KW-1185">Reference proteome</keyword>
<accession>A0A8K0H4Z5</accession>
<feature type="region of interest" description="Disordered" evidence="1">
    <location>
        <begin position="216"/>
        <end position="240"/>
    </location>
</feature>